<dbReference type="PANTHER" id="PTHR34047">
    <property type="entry name" value="NUCLEAR INTRON MATURASE 1, MITOCHONDRIAL-RELATED"/>
    <property type="match status" value="1"/>
</dbReference>
<dbReference type="EMBL" id="CP002038">
    <property type="protein sequence ID" value="ADM96765.1"/>
    <property type="molecule type" value="Genomic_DNA"/>
</dbReference>
<organism evidence="3 4">
    <name type="scientific">Dickeya dadantii (strain 3937)</name>
    <name type="common">Erwinia chrysanthemi (strain 3937)</name>
    <dbReference type="NCBI Taxonomy" id="198628"/>
    <lineage>
        <taxon>Bacteria</taxon>
        <taxon>Pseudomonadati</taxon>
        <taxon>Pseudomonadota</taxon>
        <taxon>Gammaproteobacteria</taxon>
        <taxon>Enterobacterales</taxon>
        <taxon>Pectobacteriaceae</taxon>
        <taxon>Dickeya</taxon>
    </lineage>
</organism>
<gene>
    <name evidence="3" type="ordered locus">Dda3937_02707</name>
</gene>
<dbReference type="GO" id="GO:0003964">
    <property type="term" value="F:RNA-directed DNA polymerase activity"/>
    <property type="evidence" value="ECO:0007669"/>
    <property type="project" value="UniProtKB-KW"/>
</dbReference>
<keyword evidence="3" id="KW-0808">Transferase</keyword>
<evidence type="ECO:0000313" key="3">
    <source>
        <dbReference type="EMBL" id="ADM96765.1"/>
    </source>
</evidence>
<dbReference type="NCBIfam" id="NF041747">
    <property type="entry name" value="Drt3a"/>
    <property type="match status" value="1"/>
</dbReference>
<dbReference type="OrthoDB" id="9793236at2"/>
<evidence type="ECO:0000313" key="4">
    <source>
        <dbReference type="Proteomes" id="UP000006859"/>
    </source>
</evidence>
<dbReference type="STRING" id="198628.Dda3937_02707"/>
<dbReference type="SUPFAM" id="SSF56672">
    <property type="entry name" value="DNA/RNA polymerases"/>
    <property type="match status" value="1"/>
</dbReference>
<dbReference type="CDD" id="cd01646">
    <property type="entry name" value="RT_Bac_retron_I"/>
    <property type="match status" value="1"/>
</dbReference>
<dbReference type="Pfam" id="PF00078">
    <property type="entry name" value="RVT_1"/>
    <property type="match status" value="1"/>
</dbReference>
<feature type="domain" description="Reverse transcriptase" evidence="2">
    <location>
        <begin position="1"/>
        <end position="310"/>
    </location>
</feature>
<dbReference type="InterPro" id="IPR000477">
    <property type="entry name" value="RT_dom"/>
</dbReference>
<dbReference type="RefSeq" id="WP_013316246.1">
    <property type="nucleotide sequence ID" value="NC_014500.1"/>
</dbReference>
<dbReference type="HOGENOM" id="CLU_044812_0_0_6"/>
<dbReference type="AlphaFoldDB" id="E0SK19"/>
<evidence type="ECO:0000259" key="2">
    <source>
        <dbReference type="PROSITE" id="PS50878"/>
    </source>
</evidence>
<sequence length="447" mass="51820">MIDQSFSAKNFRKIYDLDRKNKGSIEVEYFPKAYNIRKKISRLKKFINWLSSKNSQISSLNLEARKDKANKIIEIRKKQYDTEVNEQLSSISKTVSVKGYNLPLTLLPQQVKNKDVYSIGNGVEELFVSMQIKNILNSLFNIKVNNRDLIISRLSALTKEISPKYIIRADVEKFYESINHKDLLEILHSSPKLSVPPRRVITQLIRKYQSLTGSDKGLPRGVGISAYLSELYMTIIDNKIKSLLDITYYERFVDDFIVVFCPSKEKNTGSYLQQIASIINERGLTLNNKTTEIDLFTQTNKNFEYLGYKFNLSASHCEIKMSSNKIKKIRSRIDISFDEYNKSYKHTPQKATKMILLRMKFITGNTRLYNSKSNAFVGIYFSNRFITDKSDLNGLDAYLLSKANNLKNQALRKRIIKLSFKKGFEDQVFRNFSFEELSKISKGWANV</sequence>
<comment type="similarity">
    <text evidence="1">Belongs to the bacterial reverse transcriptase family.</text>
</comment>
<dbReference type="KEGG" id="ddd:Dda3937_02707"/>
<proteinExistence type="inferred from homology"/>
<dbReference type="InterPro" id="IPR051083">
    <property type="entry name" value="GrpII_Intron_Splice-Mob/Def"/>
</dbReference>
<dbReference type="EC" id="2.7.7.49" evidence="3"/>
<protein>
    <submittedName>
        <fullName evidence="3">Retron-type reverse transcriptase</fullName>
        <ecNumber evidence="3">2.7.7.49</ecNumber>
        <ecNumber evidence="3">3.4.21.-</ecNumber>
    </submittedName>
</protein>
<dbReference type="Proteomes" id="UP000006859">
    <property type="component" value="Chromosome"/>
</dbReference>
<dbReference type="InterPro" id="IPR043502">
    <property type="entry name" value="DNA/RNA_pol_sf"/>
</dbReference>
<dbReference type="PATRIC" id="fig|198628.6.peg.565"/>
<reference evidence="3 4" key="1">
    <citation type="journal article" date="2011" name="J. Bacteriol.">
        <title>Genome sequence of the plant-pathogenic bacterium Dickeya dadantii 3937.</title>
        <authorList>
            <person name="Glasner J.D."/>
            <person name="Yang C.H."/>
            <person name="Reverchon S."/>
            <person name="Hugouvieux-Cotte-Pattat N."/>
            <person name="Condemine G."/>
            <person name="Bohin J.P."/>
            <person name="Van Gijsegem F."/>
            <person name="Yang S."/>
            <person name="Franza T."/>
            <person name="Expert D."/>
            <person name="Plunkett G. III"/>
            <person name="San Francisco M.J."/>
            <person name="Charkowski A.O."/>
            <person name="Py B."/>
            <person name="Bell K."/>
            <person name="Rauscher L."/>
            <person name="Rodriguez-Palenzuela P."/>
            <person name="Toussaint A."/>
            <person name="Holeva M.C."/>
            <person name="He S.Y."/>
            <person name="Douet V."/>
            <person name="Boccara M."/>
            <person name="Blanco C."/>
            <person name="Toth I."/>
            <person name="Anderson B.D."/>
            <person name="Biehl B.S."/>
            <person name="Mau B."/>
            <person name="Flynn S.M."/>
            <person name="Barras F."/>
            <person name="Lindeberg M."/>
            <person name="Birch P.R."/>
            <person name="Tsuyumu S."/>
            <person name="Shi X."/>
            <person name="Hibbing M."/>
            <person name="Yap M.N."/>
            <person name="Carpentier M."/>
            <person name="Dassa E."/>
            <person name="Umehara M."/>
            <person name="Kim J.F."/>
            <person name="Rusch M."/>
            <person name="Soni P."/>
            <person name="Mayhew G.F."/>
            <person name="Fouts D.E."/>
            <person name="Gill S.R."/>
            <person name="Blattner F.R."/>
            <person name="Keen N.T."/>
            <person name="Perna N.T."/>
        </authorList>
    </citation>
    <scope>NUCLEOTIDE SEQUENCE [LARGE SCALE GENOMIC DNA]</scope>
    <source>
        <strain evidence="3 4">3937</strain>
    </source>
</reference>
<dbReference type="eggNOG" id="COG3344">
    <property type="taxonomic scope" value="Bacteria"/>
</dbReference>
<dbReference type="PROSITE" id="PS50878">
    <property type="entry name" value="RT_POL"/>
    <property type="match status" value="1"/>
</dbReference>
<dbReference type="EC" id="3.4.21.-" evidence="3"/>
<name>E0SK19_DICD3</name>
<keyword evidence="3" id="KW-0695">RNA-directed DNA polymerase</keyword>
<keyword evidence="4" id="KW-1185">Reference proteome</keyword>
<evidence type="ECO:0000256" key="1">
    <source>
        <dbReference type="ARBA" id="ARBA00034120"/>
    </source>
</evidence>
<accession>E0SK19</accession>
<dbReference type="PANTHER" id="PTHR34047:SF8">
    <property type="entry name" value="PROTEIN YKFC"/>
    <property type="match status" value="1"/>
</dbReference>
<keyword evidence="3" id="KW-0548">Nucleotidyltransferase</keyword>
<keyword evidence="3" id="KW-0378">Hydrolase</keyword>
<dbReference type="GO" id="GO:0016787">
    <property type="term" value="F:hydrolase activity"/>
    <property type="evidence" value="ECO:0007669"/>
    <property type="project" value="UniProtKB-KW"/>
</dbReference>